<gene>
    <name evidence="1" type="ORF">Taro_003756</name>
</gene>
<keyword evidence="2" id="KW-1185">Reference proteome</keyword>
<comment type="caution">
    <text evidence="1">The sequence shown here is derived from an EMBL/GenBank/DDBJ whole genome shotgun (WGS) entry which is preliminary data.</text>
</comment>
<dbReference type="Proteomes" id="UP000652761">
    <property type="component" value="Unassembled WGS sequence"/>
</dbReference>
<sequence length="186" mass="19221">MTGLVTAEVPVATVIPVATAFGVAFLSRPVNGLRLLSTFWSSDACQSGRRARLTCRVVAAPREGAFLVAVGAAVAIRFVSRCPALSHSGGQRLKALAGFPFPFLSLSPFPPPLQGGKLSPLRRLELGGVGGSCGATWTPTLTPASSDMDANFSGLHAQQSCKLLKQGMATIGGMSPNGSLVVKSVW</sequence>
<organism evidence="1 2">
    <name type="scientific">Colocasia esculenta</name>
    <name type="common">Wild taro</name>
    <name type="synonym">Arum esculentum</name>
    <dbReference type="NCBI Taxonomy" id="4460"/>
    <lineage>
        <taxon>Eukaryota</taxon>
        <taxon>Viridiplantae</taxon>
        <taxon>Streptophyta</taxon>
        <taxon>Embryophyta</taxon>
        <taxon>Tracheophyta</taxon>
        <taxon>Spermatophyta</taxon>
        <taxon>Magnoliopsida</taxon>
        <taxon>Liliopsida</taxon>
        <taxon>Araceae</taxon>
        <taxon>Aroideae</taxon>
        <taxon>Colocasieae</taxon>
        <taxon>Colocasia</taxon>
    </lineage>
</organism>
<accession>A0A843TSS8</accession>
<reference evidence="1" key="1">
    <citation type="submission" date="2017-07" db="EMBL/GenBank/DDBJ databases">
        <title>Taro Niue Genome Assembly and Annotation.</title>
        <authorList>
            <person name="Atibalentja N."/>
            <person name="Keating K."/>
            <person name="Fields C.J."/>
        </authorList>
    </citation>
    <scope>NUCLEOTIDE SEQUENCE</scope>
    <source>
        <strain evidence="1">Niue_2</strain>
        <tissue evidence="1">Leaf</tissue>
    </source>
</reference>
<dbReference type="EMBL" id="NMUH01000098">
    <property type="protein sequence ID" value="MQL71429.1"/>
    <property type="molecule type" value="Genomic_DNA"/>
</dbReference>
<protein>
    <submittedName>
        <fullName evidence="1">Uncharacterized protein</fullName>
    </submittedName>
</protein>
<evidence type="ECO:0000313" key="1">
    <source>
        <dbReference type="EMBL" id="MQL71429.1"/>
    </source>
</evidence>
<name>A0A843TSS8_COLES</name>
<proteinExistence type="predicted"/>
<evidence type="ECO:0000313" key="2">
    <source>
        <dbReference type="Proteomes" id="UP000652761"/>
    </source>
</evidence>
<dbReference type="AlphaFoldDB" id="A0A843TSS8"/>